<dbReference type="PANTHER" id="PTHR47506:SF1">
    <property type="entry name" value="HTH-TYPE TRANSCRIPTIONAL REGULATOR YJDC"/>
    <property type="match status" value="1"/>
</dbReference>
<evidence type="ECO:0000256" key="4">
    <source>
        <dbReference type="PROSITE-ProRule" id="PRU00335"/>
    </source>
</evidence>
<dbReference type="InterPro" id="IPR036271">
    <property type="entry name" value="Tet_transcr_reg_TetR-rel_C_sf"/>
</dbReference>
<evidence type="ECO:0000256" key="3">
    <source>
        <dbReference type="ARBA" id="ARBA00023163"/>
    </source>
</evidence>
<evidence type="ECO:0000256" key="1">
    <source>
        <dbReference type="ARBA" id="ARBA00023015"/>
    </source>
</evidence>
<dbReference type="AlphaFoldDB" id="A0A7Y6M8N5"/>
<dbReference type="InterPro" id="IPR009057">
    <property type="entry name" value="Homeodomain-like_sf"/>
</dbReference>
<dbReference type="GO" id="GO:0045892">
    <property type="term" value="P:negative regulation of DNA-templated transcription"/>
    <property type="evidence" value="ECO:0007669"/>
    <property type="project" value="UniProtKB-ARBA"/>
</dbReference>
<feature type="DNA-binding region" description="H-T-H motif" evidence="4">
    <location>
        <begin position="35"/>
        <end position="54"/>
    </location>
</feature>
<reference evidence="6 7" key="1">
    <citation type="submission" date="2020-06" db="EMBL/GenBank/DDBJ databases">
        <authorList>
            <person name="Chanama M."/>
        </authorList>
    </citation>
    <scope>NUCLEOTIDE SEQUENCE [LARGE SCALE GENOMIC DNA]</scope>
    <source>
        <strain evidence="6 7">TBRC6557</strain>
    </source>
</reference>
<dbReference type="EMBL" id="JABWGO010000001">
    <property type="protein sequence ID" value="NUW38747.1"/>
    <property type="molecule type" value="Genomic_DNA"/>
</dbReference>
<organism evidence="6 7">
    <name type="scientific">Nonomuraea rhodomycinica</name>
    <dbReference type="NCBI Taxonomy" id="1712872"/>
    <lineage>
        <taxon>Bacteria</taxon>
        <taxon>Bacillati</taxon>
        <taxon>Actinomycetota</taxon>
        <taxon>Actinomycetes</taxon>
        <taxon>Streptosporangiales</taxon>
        <taxon>Streptosporangiaceae</taxon>
        <taxon>Nonomuraea</taxon>
    </lineage>
</organism>
<sequence length="211" mass="21957">MPVDKGVTLDPARTREQILQVATEVLYEQGLDGVGVAGLCARAGVSKETLYRHFGSKEGLVRATLEARSDRVTRWLREAAAAAGPEPADQLGAVFDALAGWYAEPGFRGCAIVNAAVQHHEGAAREVAARHMDRHLELLSGIAARAGAAEPGVLARQILVLMEGAAVVADLHGVDGTGRQVREAALALLRASAAGGRGPEAGSARKTATAR</sequence>
<dbReference type="FunFam" id="1.10.10.60:FF:000141">
    <property type="entry name" value="TetR family transcriptional regulator"/>
    <property type="match status" value="1"/>
</dbReference>
<keyword evidence="2 4" id="KW-0238">DNA-binding</keyword>
<evidence type="ECO:0000313" key="7">
    <source>
        <dbReference type="Proteomes" id="UP000546126"/>
    </source>
</evidence>
<dbReference type="Proteomes" id="UP000546126">
    <property type="component" value="Unassembled WGS sequence"/>
</dbReference>
<comment type="caution">
    <text evidence="6">The sequence shown here is derived from an EMBL/GenBank/DDBJ whole genome shotgun (WGS) entry which is preliminary data.</text>
</comment>
<keyword evidence="3" id="KW-0804">Transcription</keyword>
<dbReference type="Pfam" id="PF00440">
    <property type="entry name" value="TetR_N"/>
    <property type="match status" value="1"/>
</dbReference>
<name>A0A7Y6M8N5_9ACTN</name>
<evidence type="ECO:0000259" key="5">
    <source>
        <dbReference type="PROSITE" id="PS50977"/>
    </source>
</evidence>
<proteinExistence type="predicted"/>
<accession>A0A7Y6M8N5</accession>
<dbReference type="GO" id="GO:0003677">
    <property type="term" value="F:DNA binding"/>
    <property type="evidence" value="ECO:0007669"/>
    <property type="project" value="UniProtKB-UniRule"/>
</dbReference>
<dbReference type="PANTHER" id="PTHR47506">
    <property type="entry name" value="TRANSCRIPTIONAL REGULATORY PROTEIN"/>
    <property type="match status" value="1"/>
</dbReference>
<protein>
    <submittedName>
        <fullName evidence="6">TetR/AcrR family transcriptional regulator</fullName>
    </submittedName>
</protein>
<keyword evidence="1" id="KW-0805">Transcription regulation</keyword>
<dbReference type="InterPro" id="IPR001647">
    <property type="entry name" value="HTH_TetR"/>
</dbReference>
<evidence type="ECO:0000313" key="6">
    <source>
        <dbReference type="EMBL" id="NUW38747.1"/>
    </source>
</evidence>
<dbReference type="RefSeq" id="WP_175598384.1">
    <property type="nucleotide sequence ID" value="NZ_JABWGO010000001.1"/>
</dbReference>
<gene>
    <name evidence="6" type="ORF">HT134_01200</name>
</gene>
<dbReference type="SUPFAM" id="SSF48498">
    <property type="entry name" value="Tetracyclin repressor-like, C-terminal domain"/>
    <property type="match status" value="1"/>
</dbReference>
<dbReference type="PROSITE" id="PS50977">
    <property type="entry name" value="HTH_TETR_2"/>
    <property type="match status" value="1"/>
</dbReference>
<keyword evidence="7" id="KW-1185">Reference proteome</keyword>
<evidence type="ECO:0000256" key="2">
    <source>
        <dbReference type="ARBA" id="ARBA00023125"/>
    </source>
</evidence>
<dbReference type="Gene3D" id="1.10.357.10">
    <property type="entry name" value="Tetracycline Repressor, domain 2"/>
    <property type="match status" value="1"/>
</dbReference>
<dbReference type="SUPFAM" id="SSF46689">
    <property type="entry name" value="Homeodomain-like"/>
    <property type="match status" value="1"/>
</dbReference>
<dbReference type="PRINTS" id="PR00455">
    <property type="entry name" value="HTHTETR"/>
</dbReference>
<feature type="domain" description="HTH tetR-type" evidence="5">
    <location>
        <begin position="12"/>
        <end position="72"/>
    </location>
</feature>